<keyword evidence="8" id="KW-1185">Reference proteome</keyword>
<dbReference type="InterPro" id="IPR003439">
    <property type="entry name" value="ABC_transporter-like_ATP-bd"/>
</dbReference>
<dbReference type="InterPro" id="IPR017871">
    <property type="entry name" value="ABC_transporter-like_CS"/>
</dbReference>
<dbReference type="KEGG" id="bgv:CAL12_10575"/>
<dbReference type="GO" id="GO:0005524">
    <property type="term" value="F:ATP binding"/>
    <property type="evidence" value="ECO:0007669"/>
    <property type="project" value="UniProtKB-KW"/>
</dbReference>
<dbReference type="STRING" id="1416806.CAL12_10575"/>
<comment type="similarity">
    <text evidence="1">Belongs to the ABC transporter superfamily.</text>
</comment>
<proteinExistence type="inferred from homology"/>
<reference evidence="7 8" key="1">
    <citation type="submission" date="2017-05" db="EMBL/GenBank/DDBJ databases">
        <title>Complete and WGS of Bordetella genogroups.</title>
        <authorList>
            <person name="Spilker T."/>
            <person name="LiPuma J."/>
        </authorList>
    </citation>
    <scope>NUCLEOTIDE SEQUENCE [LARGE SCALE GENOMIC DNA]</scope>
    <source>
        <strain evidence="7 8">AU19157</strain>
    </source>
</reference>
<dbReference type="InterPro" id="IPR027417">
    <property type="entry name" value="P-loop_NTPase"/>
</dbReference>
<evidence type="ECO:0000256" key="4">
    <source>
        <dbReference type="ARBA" id="ARBA00022741"/>
    </source>
</evidence>
<dbReference type="PANTHER" id="PTHR42788">
    <property type="entry name" value="TAURINE IMPORT ATP-BINDING PROTEIN-RELATED"/>
    <property type="match status" value="1"/>
</dbReference>
<dbReference type="PROSITE" id="PS50893">
    <property type="entry name" value="ABC_TRANSPORTER_2"/>
    <property type="match status" value="1"/>
</dbReference>
<dbReference type="Gene3D" id="3.40.50.300">
    <property type="entry name" value="P-loop containing nucleotide triphosphate hydrolases"/>
    <property type="match status" value="1"/>
</dbReference>
<evidence type="ECO:0000256" key="5">
    <source>
        <dbReference type="ARBA" id="ARBA00022840"/>
    </source>
</evidence>
<dbReference type="PANTHER" id="PTHR42788:SF13">
    <property type="entry name" value="ALIPHATIC SULFONATES IMPORT ATP-BINDING PROTEIN SSUB"/>
    <property type="match status" value="1"/>
</dbReference>
<name>A0A1W6YV28_9BORD</name>
<feature type="domain" description="ABC transporter" evidence="6">
    <location>
        <begin position="23"/>
        <end position="254"/>
    </location>
</feature>
<keyword evidence="2" id="KW-0813">Transport</keyword>
<dbReference type="GO" id="GO:0016887">
    <property type="term" value="F:ATP hydrolysis activity"/>
    <property type="evidence" value="ECO:0007669"/>
    <property type="project" value="InterPro"/>
</dbReference>
<keyword evidence="5" id="KW-0067">ATP-binding</keyword>
<keyword evidence="3" id="KW-0472">Membrane</keyword>
<dbReference type="SUPFAM" id="SSF52540">
    <property type="entry name" value="P-loop containing nucleoside triphosphate hydrolases"/>
    <property type="match status" value="1"/>
</dbReference>
<evidence type="ECO:0000313" key="7">
    <source>
        <dbReference type="EMBL" id="ARP84473.1"/>
    </source>
</evidence>
<evidence type="ECO:0000256" key="1">
    <source>
        <dbReference type="ARBA" id="ARBA00005417"/>
    </source>
</evidence>
<dbReference type="InterPro" id="IPR050166">
    <property type="entry name" value="ABC_transporter_ATP-bind"/>
</dbReference>
<evidence type="ECO:0000313" key="8">
    <source>
        <dbReference type="Proteomes" id="UP000194151"/>
    </source>
</evidence>
<dbReference type="Pfam" id="PF00005">
    <property type="entry name" value="ABC_tran"/>
    <property type="match status" value="1"/>
</dbReference>
<evidence type="ECO:0000256" key="2">
    <source>
        <dbReference type="ARBA" id="ARBA00022448"/>
    </source>
</evidence>
<evidence type="ECO:0000256" key="3">
    <source>
        <dbReference type="ARBA" id="ARBA00022475"/>
    </source>
</evidence>
<accession>A0A1W6YV28</accession>
<dbReference type="InterPro" id="IPR003593">
    <property type="entry name" value="AAA+_ATPase"/>
</dbReference>
<dbReference type="EMBL" id="CP021108">
    <property type="protein sequence ID" value="ARP84473.1"/>
    <property type="molecule type" value="Genomic_DNA"/>
</dbReference>
<dbReference type="SMART" id="SM00382">
    <property type="entry name" value="AAA"/>
    <property type="match status" value="1"/>
</dbReference>
<keyword evidence="3" id="KW-1003">Cell membrane</keyword>
<dbReference type="PROSITE" id="PS00211">
    <property type="entry name" value="ABC_TRANSPORTER_1"/>
    <property type="match status" value="1"/>
</dbReference>
<dbReference type="OrthoDB" id="9783039at2"/>
<organism evidence="7 8">
    <name type="scientific">Bordetella genomosp. 8</name>
    <dbReference type="NCBI Taxonomy" id="1416806"/>
    <lineage>
        <taxon>Bacteria</taxon>
        <taxon>Pseudomonadati</taxon>
        <taxon>Pseudomonadota</taxon>
        <taxon>Betaproteobacteria</taxon>
        <taxon>Burkholderiales</taxon>
        <taxon>Alcaligenaceae</taxon>
        <taxon>Bordetella</taxon>
    </lineage>
</organism>
<dbReference type="CDD" id="cd03293">
    <property type="entry name" value="ABC_NrtD_SsuB_transporters"/>
    <property type="match status" value="1"/>
</dbReference>
<dbReference type="AlphaFoldDB" id="A0A1W6YV28"/>
<keyword evidence="4" id="KW-0547">Nucleotide-binding</keyword>
<sequence length="276" mass="29904">MSAANTASLKVVDAAAAPRTELIRIQNVSKTYTTASGDAVHAVDNVDLSITDGEFVCIVGPSGCGKSTLLRMLAGLDSYDDGSLTLNGVDVTGPSGDVGVVFQAANLLPWITVRENVALPLRVGGRRESAEQRITDLLAIAGLKDFGERYPYELSGGMQQRAGICRALARDPGILLMDEPFGALDALTRERMNAELQRIWQANAKTVVLITHSISEAIFLADRVVVMSARPGRVLREIEIPIPRPRTFDSIVSHPEYARLAREIRALLNEQESTHE</sequence>
<evidence type="ECO:0000259" key="6">
    <source>
        <dbReference type="PROSITE" id="PS50893"/>
    </source>
</evidence>
<dbReference type="Proteomes" id="UP000194151">
    <property type="component" value="Chromosome"/>
</dbReference>
<gene>
    <name evidence="7" type="ORF">CAL12_10575</name>
</gene>
<protein>
    <submittedName>
        <fullName evidence="7">ABC transporter</fullName>
    </submittedName>
</protein>